<dbReference type="Pfam" id="PF07800">
    <property type="entry name" value="DUF1644"/>
    <property type="match status" value="1"/>
</dbReference>
<dbReference type="InParanoid" id="A0A7N2MTX2"/>
<dbReference type="EnsemblPlants" id="QL10p039018:mrna">
    <property type="protein sequence ID" value="QL10p039018:mrna:CDS:2"/>
    <property type="gene ID" value="QL10p039018"/>
</dbReference>
<accession>A0A7N2MTX2</accession>
<evidence type="ECO:0000313" key="1">
    <source>
        <dbReference type="EnsemblPlants" id="QL10p039018:mrna:CDS:2"/>
    </source>
</evidence>
<protein>
    <submittedName>
        <fullName evidence="1">Uncharacterized protein</fullName>
    </submittedName>
</protein>
<dbReference type="Proteomes" id="UP000594261">
    <property type="component" value="Chromosome 10"/>
</dbReference>
<evidence type="ECO:0000313" key="2">
    <source>
        <dbReference type="Proteomes" id="UP000594261"/>
    </source>
</evidence>
<dbReference type="EMBL" id="LRBV02000010">
    <property type="status" value="NOT_ANNOTATED_CDS"/>
    <property type="molecule type" value="Genomic_DNA"/>
</dbReference>
<dbReference type="PANTHER" id="PTHR31197">
    <property type="entry name" value="OS01G0612600 PROTEIN"/>
    <property type="match status" value="1"/>
</dbReference>
<proteinExistence type="predicted"/>
<dbReference type="RefSeq" id="XP_030937431.1">
    <property type="nucleotide sequence ID" value="XM_031081571.1"/>
</dbReference>
<gene>
    <name evidence="1" type="primary">LOC115962686</name>
</gene>
<dbReference type="GeneID" id="115962686"/>
<dbReference type="PANTHER" id="PTHR31197:SF5">
    <property type="entry name" value="OS01G0612600 PROTEIN"/>
    <property type="match status" value="1"/>
</dbReference>
<reference evidence="1" key="2">
    <citation type="submission" date="2021-01" db="UniProtKB">
        <authorList>
            <consortium name="EnsemblPlants"/>
        </authorList>
    </citation>
    <scope>IDENTIFICATION</scope>
</reference>
<dbReference type="KEGG" id="qlo:115962686"/>
<keyword evidence="2" id="KW-1185">Reference proteome</keyword>
<sequence length="235" mass="27133">MPKDRRVCSTYCLRSRKSPIPISSKDARQDKSKTFGGQGADVKEWEEVRCPICMEHPHSAVLLRCSCYEKGCRPYICNTSDRHSNCLSKYCAYFGSSCESRSQRKLVCPLCRGQVSDWVVVEPARQFMNSKARSCSHEACDFSGTYVQLRNHTRKEHPTSRPSEVDPARQQEWIRLERETELNDVISVYLSDLQDSRGESFSPSRIDRFRNFLRQMILYPETSAERRGSDTVIII</sequence>
<dbReference type="OrthoDB" id="1921166at2759"/>
<dbReference type="AlphaFoldDB" id="A0A7N2MTX2"/>
<dbReference type="Gramene" id="QL10p039018:mrna">
    <property type="protein sequence ID" value="QL10p039018:mrna:CDS:2"/>
    <property type="gene ID" value="QL10p039018"/>
</dbReference>
<name>A0A7N2MTX2_QUELO</name>
<organism evidence="1 2">
    <name type="scientific">Quercus lobata</name>
    <name type="common">Valley oak</name>
    <dbReference type="NCBI Taxonomy" id="97700"/>
    <lineage>
        <taxon>Eukaryota</taxon>
        <taxon>Viridiplantae</taxon>
        <taxon>Streptophyta</taxon>
        <taxon>Embryophyta</taxon>
        <taxon>Tracheophyta</taxon>
        <taxon>Spermatophyta</taxon>
        <taxon>Magnoliopsida</taxon>
        <taxon>eudicotyledons</taxon>
        <taxon>Gunneridae</taxon>
        <taxon>Pentapetalae</taxon>
        <taxon>rosids</taxon>
        <taxon>fabids</taxon>
        <taxon>Fagales</taxon>
        <taxon>Fagaceae</taxon>
        <taxon>Quercus</taxon>
    </lineage>
</organism>
<dbReference type="OMA" id="FMNSKAR"/>
<dbReference type="InterPro" id="IPR012866">
    <property type="entry name" value="DUF1644"/>
</dbReference>
<reference evidence="1 2" key="1">
    <citation type="journal article" date="2016" name="G3 (Bethesda)">
        <title>First Draft Assembly and Annotation of the Genome of a California Endemic Oak Quercus lobata Nee (Fagaceae).</title>
        <authorList>
            <person name="Sork V.L."/>
            <person name="Fitz-Gibbon S.T."/>
            <person name="Puiu D."/>
            <person name="Crepeau M."/>
            <person name="Gugger P.F."/>
            <person name="Sherman R."/>
            <person name="Stevens K."/>
            <person name="Langley C.H."/>
            <person name="Pellegrini M."/>
            <person name="Salzberg S.L."/>
        </authorList>
    </citation>
    <scope>NUCLEOTIDE SEQUENCE [LARGE SCALE GENOMIC DNA]</scope>
    <source>
        <strain evidence="1 2">cv. SW786</strain>
    </source>
</reference>